<organism evidence="2 3">
    <name type="scientific">Cirrhinus mrigala</name>
    <name type="common">Mrigala</name>
    <dbReference type="NCBI Taxonomy" id="683832"/>
    <lineage>
        <taxon>Eukaryota</taxon>
        <taxon>Metazoa</taxon>
        <taxon>Chordata</taxon>
        <taxon>Craniata</taxon>
        <taxon>Vertebrata</taxon>
        <taxon>Euteleostomi</taxon>
        <taxon>Actinopterygii</taxon>
        <taxon>Neopterygii</taxon>
        <taxon>Teleostei</taxon>
        <taxon>Ostariophysi</taxon>
        <taxon>Cypriniformes</taxon>
        <taxon>Cyprinidae</taxon>
        <taxon>Labeoninae</taxon>
        <taxon>Labeonini</taxon>
        <taxon>Cirrhinus</taxon>
    </lineage>
</organism>
<dbReference type="InterPro" id="IPR011009">
    <property type="entry name" value="Kinase-like_dom_sf"/>
</dbReference>
<accession>A0ABD0P977</accession>
<feature type="compositionally biased region" description="Basic and acidic residues" evidence="1">
    <location>
        <begin position="44"/>
        <end position="54"/>
    </location>
</feature>
<evidence type="ECO:0000256" key="1">
    <source>
        <dbReference type="SAM" id="MobiDB-lite"/>
    </source>
</evidence>
<comment type="caution">
    <text evidence="2">The sequence shown here is derived from an EMBL/GenBank/DDBJ whole genome shotgun (WGS) entry which is preliminary data.</text>
</comment>
<feature type="non-terminal residue" evidence="2">
    <location>
        <position position="1"/>
    </location>
</feature>
<sequence>DQVYDSHHSTPPTSSTNAAENHLPIGAGEKREMPMRKKRRTKSHEKLLSLKSIERNSSPNQAMIYERQVEDDISLQSISWSEEDLEESLSSDLEDFPPASAHNSRVDLTTEDDILRRYEIGKMLGKGGFGCVYEGKRLEDGLE</sequence>
<feature type="non-terminal residue" evidence="2">
    <location>
        <position position="143"/>
    </location>
</feature>
<feature type="compositionally biased region" description="Acidic residues" evidence="1">
    <location>
        <begin position="84"/>
        <end position="95"/>
    </location>
</feature>
<dbReference type="EMBL" id="JAMKFB020000017">
    <property type="protein sequence ID" value="KAL0170609.1"/>
    <property type="molecule type" value="Genomic_DNA"/>
</dbReference>
<dbReference type="Gene3D" id="3.30.200.20">
    <property type="entry name" value="Phosphorylase Kinase, domain 1"/>
    <property type="match status" value="1"/>
</dbReference>
<proteinExistence type="predicted"/>
<protein>
    <submittedName>
        <fullName evidence="2">Uncharacterized protein</fullName>
    </submittedName>
</protein>
<reference evidence="2 3" key="1">
    <citation type="submission" date="2024-05" db="EMBL/GenBank/DDBJ databases">
        <title>Genome sequencing and assembly of Indian major carp, Cirrhinus mrigala (Hamilton, 1822).</title>
        <authorList>
            <person name="Mohindra V."/>
            <person name="Chowdhury L.M."/>
            <person name="Lal K."/>
            <person name="Jena J.K."/>
        </authorList>
    </citation>
    <scope>NUCLEOTIDE SEQUENCE [LARGE SCALE GENOMIC DNA]</scope>
    <source>
        <strain evidence="2">CM1030</strain>
        <tissue evidence="2">Blood</tissue>
    </source>
</reference>
<dbReference type="AlphaFoldDB" id="A0ABD0P977"/>
<keyword evidence="3" id="KW-1185">Reference proteome</keyword>
<name>A0ABD0P977_CIRMR</name>
<gene>
    <name evidence="2" type="ORF">M9458_035205</name>
</gene>
<evidence type="ECO:0000313" key="3">
    <source>
        <dbReference type="Proteomes" id="UP001529510"/>
    </source>
</evidence>
<feature type="region of interest" description="Disordered" evidence="1">
    <location>
        <begin position="84"/>
        <end position="104"/>
    </location>
</feature>
<feature type="region of interest" description="Disordered" evidence="1">
    <location>
        <begin position="1"/>
        <end position="59"/>
    </location>
</feature>
<evidence type="ECO:0000313" key="2">
    <source>
        <dbReference type="EMBL" id="KAL0170609.1"/>
    </source>
</evidence>
<dbReference type="SUPFAM" id="SSF56112">
    <property type="entry name" value="Protein kinase-like (PK-like)"/>
    <property type="match status" value="1"/>
</dbReference>
<dbReference type="Proteomes" id="UP001529510">
    <property type="component" value="Unassembled WGS sequence"/>
</dbReference>